<organism evidence="2 3">
    <name type="scientific">Rhodoluna lacicola</name>
    <dbReference type="NCBI Taxonomy" id="529884"/>
    <lineage>
        <taxon>Bacteria</taxon>
        <taxon>Bacillati</taxon>
        <taxon>Actinomycetota</taxon>
        <taxon>Actinomycetes</taxon>
        <taxon>Micrococcales</taxon>
        <taxon>Microbacteriaceae</taxon>
        <taxon>Luna cluster</taxon>
        <taxon>Luna-1 subcluster</taxon>
        <taxon>Rhodoluna</taxon>
    </lineage>
</organism>
<name>A0A060JLV3_9MICO</name>
<keyword evidence="1" id="KW-0812">Transmembrane</keyword>
<accession>A0A060JLV3</accession>
<keyword evidence="1" id="KW-0472">Membrane</keyword>
<evidence type="ECO:0000313" key="3">
    <source>
        <dbReference type="Proteomes" id="UP000067708"/>
    </source>
</evidence>
<gene>
    <name evidence="2" type="ORF">Rhola_00003880</name>
</gene>
<dbReference type="Proteomes" id="UP000067708">
    <property type="component" value="Chromosome"/>
</dbReference>
<reference evidence="2 3" key="1">
    <citation type="journal article" date="2014" name="Int. J. Syst. Evol. Microbiol.">
        <title>Rhodoluna lacicola gen. nov., sp. nov., a planktonic freshwater bacterium with stream-lined genome.</title>
        <authorList>
            <person name="Hahn M."/>
            <person name="Schmidt J."/>
            <person name="Taipale S.J."/>
            <person name="Doolittle W.F."/>
            <person name="Koll U."/>
        </authorList>
    </citation>
    <scope>NUCLEOTIDE SEQUENCE [LARGE SCALE GENOMIC DNA]</scope>
    <source>
        <strain evidence="2 3">MWH-Ta8</strain>
    </source>
</reference>
<dbReference type="AlphaFoldDB" id="A0A060JLV3"/>
<keyword evidence="3" id="KW-1185">Reference proteome</keyword>
<dbReference type="RefSeq" id="WP_038501996.1">
    <property type="nucleotide sequence ID" value="NZ_CP007490.1"/>
</dbReference>
<protein>
    <submittedName>
        <fullName evidence="2">Uncharacterized protein</fullName>
    </submittedName>
</protein>
<dbReference type="EMBL" id="CP007490">
    <property type="protein sequence ID" value="AIC47209.1"/>
    <property type="molecule type" value="Genomic_DNA"/>
</dbReference>
<feature type="transmembrane region" description="Helical" evidence="1">
    <location>
        <begin position="64"/>
        <end position="84"/>
    </location>
</feature>
<keyword evidence="1" id="KW-1133">Transmembrane helix</keyword>
<dbReference type="STRING" id="529884.Rhola_00003880"/>
<evidence type="ECO:0000256" key="1">
    <source>
        <dbReference type="SAM" id="Phobius"/>
    </source>
</evidence>
<sequence length="113" mass="12324">MDFISLLNVLFIAIYAVILGLVAPYVGVKSENYGSLVPTALGVISGSLLWIIGTWVGLHYDQVWIWLIVMLGMPAAIWFGAKYIDKRRAAGKSLKPAAKKDNSNKDDTVILSA</sequence>
<feature type="transmembrane region" description="Helical" evidence="1">
    <location>
        <begin position="40"/>
        <end position="58"/>
    </location>
</feature>
<dbReference type="HOGENOM" id="CLU_2131582_0_0_11"/>
<dbReference type="OrthoDB" id="5122331at2"/>
<evidence type="ECO:0000313" key="2">
    <source>
        <dbReference type="EMBL" id="AIC47209.1"/>
    </source>
</evidence>
<dbReference type="KEGG" id="rla:Rhola_00003880"/>
<feature type="transmembrane region" description="Helical" evidence="1">
    <location>
        <begin position="6"/>
        <end position="28"/>
    </location>
</feature>
<proteinExistence type="predicted"/>